<accession>A0A379MU86</accession>
<name>A0A379MU86_9BACT</name>
<reference evidence="3 4" key="1">
    <citation type="submission" date="2018-06" db="EMBL/GenBank/DDBJ databases">
        <authorList>
            <consortium name="Pathogen Informatics"/>
            <person name="Doyle S."/>
        </authorList>
    </citation>
    <scope>NUCLEOTIDE SEQUENCE [LARGE SCALE GENOMIC DNA]</scope>
    <source>
        <strain evidence="3 4">NCTC11190</strain>
    </source>
</reference>
<dbReference type="Pfam" id="PF13290">
    <property type="entry name" value="CHB_HEX_C_1"/>
    <property type="match status" value="1"/>
</dbReference>
<dbReference type="SUPFAM" id="SSF51445">
    <property type="entry name" value="(Trans)glycosidases"/>
    <property type="match status" value="1"/>
</dbReference>
<dbReference type="SUPFAM" id="SSF51011">
    <property type="entry name" value="Glycosyl hydrolase domain"/>
    <property type="match status" value="1"/>
</dbReference>
<dbReference type="Proteomes" id="UP000255233">
    <property type="component" value="Unassembled WGS sequence"/>
</dbReference>
<sequence>MKKTLFCTAFAVLAASAAAGATPATKTKVQPRMNYFTERDSVASVIITGSEAPGRAVLEGSDAPLELTRSGRLTYTLPLATLRQGDNTLNVRVGDSTYAVRLTRLPYKDNGVQIDYLTGMLRTGGLPFVPSGFYCYSPVQPTLQEEEAVKGMNLISPYQNIGRQPRKERLVYLDRAAQLGMKVNYNLLSIAGGGGGAKAASTDKAKKMQLLRDEIRALKDHPAILSWYVADEPEGQGISAETLEEIYDVIRAEDPYHPISLVIMSAGPGRHYANSCDVIMADTYPVPNSPASDVIGTIRGLQDELRYEKSIWYVPQTFGGAEFWQREPTPAEIRMMTWGAALEGARGFQAFTRHGLNGFPKNQFMWETYTKACREIQELTPFFDRGTESKPRLVSDADLVARAYSLGSQTAVVLLNPNPAAASYKAALPEPFNGTAYDLSDNSTKEVVNGTIDGTLPPFGVQILKLFGDKAEEQAYAGNHRPVSASNILLDPSFEWQYSVSGNVPAAVYGRAGTDRGATYFIDSRTAYHGGHSLRLVTPAEGKGAAVSFYPLPLQLGKSYIMTVWAKASEASLKQLKKGGKMLFRLNLGNIRSEEFELTDRWTKYELSATYAEAASEARYLNSSLELLTPGTAWFDLVEVVPDMDFSVAPDAQEPRAFRVTMNNHIPDGAIRYTLDGSEPSENSALYTAPVKIDDVRTVKARVFGPDGRSYGVTEQQVAAHKALGAEVAYLKPYTKYTGGGDGALTDGRVAALRFTDPAWQGFIGNDLEAVIDLGEPTKVEKITSQYLHSKSDWIVPPVSVEYLVSPDGTAFESLGVIELGEAKDEPTHKVPVVKDGIGRTARYIKVIARGHGKMPSWHSHDDAWLFCDEVIVE</sequence>
<gene>
    <name evidence="3" type="ORF">NCTC11190_02197</name>
</gene>
<dbReference type="EMBL" id="UGVL01000001">
    <property type="protein sequence ID" value="SUE34956.1"/>
    <property type="molecule type" value="Genomic_DNA"/>
</dbReference>
<evidence type="ECO:0000259" key="2">
    <source>
        <dbReference type="Pfam" id="PF13290"/>
    </source>
</evidence>
<dbReference type="STRING" id="880526.GCA_000427365_01621"/>
<keyword evidence="4" id="KW-1185">Reference proteome</keyword>
<dbReference type="RefSeq" id="WP_027291270.1">
    <property type="nucleotide sequence ID" value="NZ_UGVL01000001.1"/>
</dbReference>
<proteinExistence type="predicted"/>
<dbReference type="InterPro" id="IPR059177">
    <property type="entry name" value="GH29D-like_dom"/>
</dbReference>
<dbReference type="InterPro" id="IPR017853">
    <property type="entry name" value="GH"/>
</dbReference>
<keyword evidence="1" id="KW-0732">Signal</keyword>
<feature type="chain" id="PRO_5016921332" evidence="1">
    <location>
        <begin position="22"/>
        <end position="874"/>
    </location>
</feature>
<evidence type="ECO:0000313" key="3">
    <source>
        <dbReference type="EMBL" id="SUE34956.1"/>
    </source>
</evidence>
<evidence type="ECO:0000256" key="1">
    <source>
        <dbReference type="SAM" id="SignalP"/>
    </source>
</evidence>
<evidence type="ECO:0000313" key="4">
    <source>
        <dbReference type="Proteomes" id="UP000255233"/>
    </source>
</evidence>
<dbReference type="Gene3D" id="3.20.20.80">
    <property type="entry name" value="Glycosidases"/>
    <property type="match status" value="1"/>
</dbReference>
<feature type="domain" description="GH29D-like beta-sandwich" evidence="2">
    <location>
        <begin position="659"/>
        <end position="713"/>
    </location>
</feature>
<dbReference type="AlphaFoldDB" id="A0A379MU86"/>
<dbReference type="Gene3D" id="2.60.120.260">
    <property type="entry name" value="Galactose-binding domain-like"/>
    <property type="match status" value="2"/>
</dbReference>
<dbReference type="OrthoDB" id="9806464at2"/>
<protein>
    <submittedName>
        <fullName evidence="3">Beta-D-glucuronidase</fullName>
    </submittedName>
</protein>
<organism evidence="3 4">
    <name type="scientific">Rikenella microfusus</name>
    <dbReference type="NCBI Taxonomy" id="28139"/>
    <lineage>
        <taxon>Bacteria</taxon>
        <taxon>Pseudomonadati</taxon>
        <taxon>Bacteroidota</taxon>
        <taxon>Bacteroidia</taxon>
        <taxon>Bacteroidales</taxon>
        <taxon>Rikenellaceae</taxon>
        <taxon>Rikenella</taxon>
    </lineage>
</organism>
<feature type="signal peptide" evidence="1">
    <location>
        <begin position="1"/>
        <end position="21"/>
    </location>
</feature>